<gene>
    <name evidence="3" type="ORF">Z517_01523</name>
</gene>
<protein>
    <submittedName>
        <fullName evidence="3">Acetoacetate-CoA ligase</fullName>
    </submittedName>
</protein>
<dbReference type="InterPro" id="IPR025110">
    <property type="entry name" value="AMP-bd_C"/>
</dbReference>
<dbReference type="InterPro" id="IPR042099">
    <property type="entry name" value="ANL_N_sf"/>
</dbReference>
<dbReference type="InterPro" id="IPR020845">
    <property type="entry name" value="AMP-binding_CS"/>
</dbReference>
<keyword evidence="3" id="KW-0436">Ligase</keyword>
<dbReference type="InterPro" id="IPR045851">
    <property type="entry name" value="AMP-bd_C_sf"/>
</dbReference>
<dbReference type="Gene3D" id="3.30.300.30">
    <property type="match status" value="1"/>
</dbReference>
<dbReference type="SUPFAM" id="SSF56801">
    <property type="entry name" value="Acetyl-CoA synthetase-like"/>
    <property type="match status" value="1"/>
</dbReference>
<dbReference type="Pfam" id="PF13193">
    <property type="entry name" value="AMP-binding_C"/>
    <property type="match status" value="1"/>
</dbReference>
<dbReference type="Gene3D" id="3.40.50.12780">
    <property type="entry name" value="N-terminal domain of ligase-like"/>
    <property type="match status" value="1"/>
</dbReference>
<keyword evidence="4" id="KW-1185">Reference proteome</keyword>
<feature type="domain" description="AMP-dependent synthetase/ligase" evidence="1">
    <location>
        <begin position="107"/>
        <end position="485"/>
    </location>
</feature>
<dbReference type="GeneID" id="25301013"/>
<dbReference type="GO" id="GO:0006629">
    <property type="term" value="P:lipid metabolic process"/>
    <property type="evidence" value="ECO:0007669"/>
    <property type="project" value="InterPro"/>
</dbReference>
<proteinExistence type="predicted"/>
<evidence type="ECO:0000259" key="1">
    <source>
        <dbReference type="Pfam" id="PF00501"/>
    </source>
</evidence>
<accession>A0A0D2HNT9</accession>
<evidence type="ECO:0000313" key="4">
    <source>
        <dbReference type="Proteomes" id="UP000053029"/>
    </source>
</evidence>
<dbReference type="AlphaFoldDB" id="A0A0D2HNT9"/>
<organism evidence="3 4">
    <name type="scientific">Fonsecaea pedrosoi CBS 271.37</name>
    <dbReference type="NCBI Taxonomy" id="1442368"/>
    <lineage>
        <taxon>Eukaryota</taxon>
        <taxon>Fungi</taxon>
        <taxon>Dikarya</taxon>
        <taxon>Ascomycota</taxon>
        <taxon>Pezizomycotina</taxon>
        <taxon>Eurotiomycetes</taxon>
        <taxon>Chaetothyriomycetidae</taxon>
        <taxon>Chaetothyriales</taxon>
        <taxon>Herpotrichiellaceae</taxon>
        <taxon>Fonsecaea</taxon>
    </lineage>
</organism>
<dbReference type="HOGENOM" id="CLU_000022_3_3_1"/>
<dbReference type="GO" id="GO:0030729">
    <property type="term" value="F:acetoacetate-CoA ligase activity"/>
    <property type="evidence" value="ECO:0007669"/>
    <property type="project" value="InterPro"/>
</dbReference>
<dbReference type="InterPro" id="IPR005914">
    <property type="entry name" value="Acac_CoA_synth"/>
</dbReference>
<dbReference type="OrthoDB" id="10253869at2759"/>
<feature type="domain" description="AMP-binding enzyme C-terminal" evidence="2">
    <location>
        <begin position="575"/>
        <end position="651"/>
    </location>
</feature>
<dbReference type="PANTHER" id="PTHR42921:SF4">
    <property type="entry name" value="ACETOACETYL-COA SYNTHASE (AFU_ORTHOLOGUE AFUA_8G04770)"/>
    <property type="match status" value="1"/>
</dbReference>
<reference evidence="3 4" key="1">
    <citation type="submission" date="2015-01" db="EMBL/GenBank/DDBJ databases">
        <title>The Genome Sequence of Fonsecaea pedrosoi CBS 271.37.</title>
        <authorList>
            <consortium name="The Broad Institute Genomics Platform"/>
            <person name="Cuomo C."/>
            <person name="de Hoog S."/>
            <person name="Gorbushina A."/>
            <person name="Stielow B."/>
            <person name="Teixiera M."/>
            <person name="Abouelleil A."/>
            <person name="Chapman S.B."/>
            <person name="Priest M."/>
            <person name="Young S.K."/>
            <person name="Wortman J."/>
            <person name="Nusbaum C."/>
            <person name="Birren B."/>
        </authorList>
    </citation>
    <scope>NUCLEOTIDE SEQUENCE [LARGE SCALE GENOMIC DNA]</scope>
    <source>
        <strain evidence="3 4">CBS 271.37</strain>
    </source>
</reference>
<dbReference type="STRING" id="1442368.A0A0D2HNT9"/>
<name>A0A0D2HNT9_9EURO</name>
<evidence type="ECO:0000259" key="2">
    <source>
        <dbReference type="Pfam" id="PF13193"/>
    </source>
</evidence>
<dbReference type="Pfam" id="PF00501">
    <property type="entry name" value="AMP-binding"/>
    <property type="match status" value="1"/>
</dbReference>
<dbReference type="VEuPathDB" id="FungiDB:Z517_01523"/>
<dbReference type="InterPro" id="IPR000873">
    <property type="entry name" value="AMP-dep_synth/lig_dom"/>
</dbReference>
<dbReference type="Proteomes" id="UP000053029">
    <property type="component" value="Unassembled WGS sequence"/>
</dbReference>
<dbReference type="PANTHER" id="PTHR42921">
    <property type="entry name" value="ACETOACETYL-COA SYNTHETASE"/>
    <property type="match status" value="1"/>
</dbReference>
<dbReference type="PROSITE" id="PS00455">
    <property type="entry name" value="AMP_BINDING"/>
    <property type="match status" value="1"/>
</dbReference>
<dbReference type="NCBIfam" id="TIGR01217">
    <property type="entry name" value="ac_ac_CoA_syn"/>
    <property type="match status" value="1"/>
</dbReference>
<sequence length="704" mass="78072">MSVPAHHKPRQLWSPRKGVDTQTDRFRRFVNQRRGLNLQNYHQLHKYSCDDDTAPQFWVDLIHFVELKAEGNLDYAIPAGRIPLFPPPEFFPGVKLSFPENLLSGRPPNEIAVHVVQEGGTSIKDYTWGELYSMVERAADALISLSVKKHDRVAAVLSNRLETVVLCLATLSIGAIWSSSSPDMGESGILDRLTQIKPKIVFGEASVVFKGRAMDLTAKNAAIVRGLEGFSEFKTLVVLPPQGHDGSPKEQHNNNSGRQFLSYEDFLKHSIGRPLKFTRLPFSHPGFIVYSSGTSGAPKCIVHSAAGLLLSVKKDAFLAFDVQPGDVVLQYTTACAYLRFVETGWIMWAMVLCGLSYGGRTVIYDGSPLYPDNLVLLRLVEKLRISLLGISPRLLLEIKKAGLVPRDILDLSSLRTVTSTGSILNEELCEWFYDVGFPKDVHLLSTCGGTDLACSLVSGNPTLPMHAGEIQCKCLGMAVDIAQSDTAQFESIESTGAAGQLVTTRPYPSEPLKFWGPGGQEKYYSSYFEQLGPYVWWQGDFIRRSPETGGYVVLGRSDGVLNPSGVRFGSAEIYEVLDKIPGIVESICVGQRRPTDQDEAVVLFLVLEPGKTLTSEFEHLIKDSIKRERSPRHVPKYVFPVSTVPYTINGKKIEIAVKKIISGENIVPSGAVANPESFAEFRKFVNVEKMYQEQCRERQQKAKL</sequence>
<dbReference type="RefSeq" id="XP_013289937.1">
    <property type="nucleotide sequence ID" value="XM_013434483.1"/>
</dbReference>
<evidence type="ECO:0000313" key="3">
    <source>
        <dbReference type="EMBL" id="KIW86129.1"/>
    </source>
</evidence>
<dbReference type="EMBL" id="KN846969">
    <property type="protein sequence ID" value="KIW86129.1"/>
    <property type="molecule type" value="Genomic_DNA"/>
</dbReference>